<feature type="transmembrane region" description="Helical" evidence="6">
    <location>
        <begin position="429"/>
        <end position="449"/>
    </location>
</feature>
<dbReference type="EMBL" id="CP071182">
    <property type="protein sequence ID" value="QSO49248.1"/>
    <property type="molecule type" value="Genomic_DNA"/>
</dbReference>
<keyword evidence="3 6" id="KW-0812">Transmembrane</keyword>
<accession>A0A9X7Z957</accession>
<sequence length="508" mass="55748">MATQVDDNGIVVLTEESVSKVSTNHAMWNEDLRPCTSEEHSWPGMKFATLWIGMAICLPTYSMAGGMITLGMNWWESVVTILLGSIIVLIPILLVSHAGTKFGIPYPVFARLWFGKRGAHVPALARGIIAAGWFGINSWYGGQAVDAILGRLFSGWNNITGHLFIGFIIFWVFNVLIAMRGPQAIGKLAQIAAPIFVVGAVALFIWGVTAAHGFGHMLSAPATVHGAKFWAVFYPSVIGVIAFWATMALNIPDYTRYAQTQKGHAIAQSWSMPLTMAVFSFVGISVTSATVVVYHQAFWDPVSLIVKFPLWIVIVAGIIVIMSSVTINVGANVMAPARAFENLWPRKITFAIGAIITGVLALAMQPWYVLSHFGNYIFGWLGTYGILLGPFDGIAIADYWFVRKRKLDLLELYTPFGRYDYSKGVNMRAVYALIIGWVVAALGLVIPGFHFLWSGGWFFSLVAGMIAYWQLMKNDSTILTNKEYNRITRSAGVSNVVQVDSLPGDLTT</sequence>
<dbReference type="CDD" id="cd11485">
    <property type="entry name" value="SLC-NCS1sbd_YbbW-like"/>
    <property type="match status" value="1"/>
</dbReference>
<feature type="transmembrane region" description="Helical" evidence="6">
    <location>
        <begin position="191"/>
        <end position="209"/>
    </location>
</feature>
<dbReference type="Pfam" id="PF02133">
    <property type="entry name" value="Transp_cyt_pur"/>
    <property type="match status" value="1"/>
</dbReference>
<dbReference type="GO" id="GO:0015205">
    <property type="term" value="F:nucleobase transmembrane transporter activity"/>
    <property type="evidence" value="ECO:0007669"/>
    <property type="project" value="TreeGrafter"/>
</dbReference>
<proteinExistence type="inferred from homology"/>
<feature type="transmembrane region" description="Helical" evidence="6">
    <location>
        <begin position="229"/>
        <end position="251"/>
    </location>
</feature>
<feature type="transmembrane region" description="Helical" evidence="6">
    <location>
        <begin position="159"/>
        <end position="179"/>
    </location>
</feature>
<evidence type="ECO:0000256" key="5">
    <source>
        <dbReference type="ARBA" id="ARBA00023136"/>
    </source>
</evidence>
<dbReference type="PANTHER" id="PTHR30618:SF0">
    <property type="entry name" value="PURINE-URACIL PERMEASE NCS1"/>
    <property type="match status" value="1"/>
</dbReference>
<dbReference type="KEGG" id="afx:JZ786_10185"/>
<feature type="transmembrane region" description="Helical" evidence="6">
    <location>
        <begin position="376"/>
        <end position="402"/>
    </location>
</feature>
<feature type="transmembrane region" description="Helical" evidence="6">
    <location>
        <begin position="308"/>
        <end position="327"/>
    </location>
</feature>
<dbReference type="InterPro" id="IPR045225">
    <property type="entry name" value="Uracil/uridine/allantoin_perm"/>
</dbReference>
<evidence type="ECO:0000256" key="6">
    <source>
        <dbReference type="SAM" id="Phobius"/>
    </source>
</evidence>
<keyword evidence="4 6" id="KW-1133">Transmembrane helix</keyword>
<dbReference type="Gene3D" id="1.10.4160.10">
    <property type="entry name" value="Hydantoin permease"/>
    <property type="match status" value="1"/>
</dbReference>
<reference evidence="7 8" key="1">
    <citation type="submission" date="2021-02" db="EMBL/GenBank/DDBJ databases">
        <title>Alicyclobacillus curvatus sp. nov. and Alicyclobacillus mengziensis sp. nov., two acidophilic bacteria isolated from acid mine drainage.</title>
        <authorList>
            <person name="Huang Y."/>
        </authorList>
    </citation>
    <scope>NUCLEOTIDE SEQUENCE [LARGE SCALE GENOMIC DNA]</scope>
    <source>
        <strain evidence="7 8">S30H14</strain>
    </source>
</reference>
<evidence type="ECO:0000313" key="7">
    <source>
        <dbReference type="EMBL" id="QSO49248.1"/>
    </source>
</evidence>
<protein>
    <submittedName>
        <fullName evidence="7">NCS1 family nucleobase:cation symporter-1</fullName>
    </submittedName>
</protein>
<evidence type="ECO:0000313" key="8">
    <source>
        <dbReference type="Proteomes" id="UP000663505"/>
    </source>
</evidence>
<name>A0A9X7Z957_9BACL</name>
<keyword evidence="5 6" id="KW-0472">Membrane</keyword>
<feature type="transmembrane region" description="Helical" evidence="6">
    <location>
        <begin position="78"/>
        <end position="98"/>
    </location>
</feature>
<evidence type="ECO:0000256" key="2">
    <source>
        <dbReference type="ARBA" id="ARBA00008974"/>
    </source>
</evidence>
<dbReference type="Proteomes" id="UP000663505">
    <property type="component" value="Chromosome"/>
</dbReference>
<evidence type="ECO:0000256" key="1">
    <source>
        <dbReference type="ARBA" id="ARBA00004141"/>
    </source>
</evidence>
<evidence type="ECO:0000256" key="4">
    <source>
        <dbReference type="ARBA" id="ARBA00022989"/>
    </source>
</evidence>
<organism evidence="7 8">
    <name type="scientific">Alicyclobacillus mengziensis</name>
    <dbReference type="NCBI Taxonomy" id="2931921"/>
    <lineage>
        <taxon>Bacteria</taxon>
        <taxon>Bacillati</taxon>
        <taxon>Bacillota</taxon>
        <taxon>Bacilli</taxon>
        <taxon>Bacillales</taxon>
        <taxon>Alicyclobacillaceae</taxon>
        <taxon>Alicyclobacillus</taxon>
    </lineage>
</organism>
<feature type="transmembrane region" description="Helical" evidence="6">
    <location>
        <begin position="455"/>
        <end position="472"/>
    </location>
</feature>
<keyword evidence="8" id="KW-1185">Reference proteome</keyword>
<feature type="transmembrane region" description="Helical" evidence="6">
    <location>
        <begin position="119"/>
        <end position="139"/>
    </location>
</feature>
<feature type="transmembrane region" description="Helical" evidence="6">
    <location>
        <begin position="272"/>
        <end position="296"/>
    </location>
</feature>
<dbReference type="RefSeq" id="WP_206658559.1">
    <property type="nucleotide sequence ID" value="NZ_CP071182.1"/>
</dbReference>
<comment type="similarity">
    <text evidence="2">Belongs to the purine-cytosine permease (2.A.39) family.</text>
</comment>
<dbReference type="GO" id="GO:0005886">
    <property type="term" value="C:plasma membrane"/>
    <property type="evidence" value="ECO:0007669"/>
    <property type="project" value="TreeGrafter"/>
</dbReference>
<dbReference type="InterPro" id="IPR001248">
    <property type="entry name" value="Pur-cyt_permease"/>
</dbReference>
<feature type="transmembrane region" description="Helical" evidence="6">
    <location>
        <begin position="50"/>
        <end position="72"/>
    </location>
</feature>
<dbReference type="AlphaFoldDB" id="A0A9X7Z957"/>
<dbReference type="PANTHER" id="PTHR30618">
    <property type="entry name" value="NCS1 FAMILY PURINE/PYRIMIDINE TRANSPORTER"/>
    <property type="match status" value="1"/>
</dbReference>
<comment type="subcellular location">
    <subcellularLocation>
        <location evidence="1">Membrane</location>
        <topology evidence="1">Multi-pass membrane protein</topology>
    </subcellularLocation>
</comment>
<evidence type="ECO:0000256" key="3">
    <source>
        <dbReference type="ARBA" id="ARBA00022692"/>
    </source>
</evidence>
<feature type="transmembrane region" description="Helical" evidence="6">
    <location>
        <begin position="348"/>
        <end position="370"/>
    </location>
</feature>
<gene>
    <name evidence="7" type="ORF">JZ786_10185</name>
</gene>